<feature type="compositionally biased region" description="Polar residues" evidence="1">
    <location>
        <begin position="147"/>
        <end position="159"/>
    </location>
</feature>
<gene>
    <name evidence="2" type="ORF">R3W88_033256</name>
</gene>
<comment type="caution">
    <text evidence="2">The sequence shown here is derived from an EMBL/GenBank/DDBJ whole genome shotgun (WGS) entry which is preliminary data.</text>
</comment>
<feature type="region of interest" description="Disordered" evidence="1">
    <location>
        <begin position="147"/>
        <end position="183"/>
    </location>
</feature>
<evidence type="ECO:0000313" key="3">
    <source>
        <dbReference type="Proteomes" id="UP001311915"/>
    </source>
</evidence>
<organism evidence="2 3">
    <name type="scientific">Solanum pinnatisectum</name>
    <name type="common">tansyleaf nightshade</name>
    <dbReference type="NCBI Taxonomy" id="50273"/>
    <lineage>
        <taxon>Eukaryota</taxon>
        <taxon>Viridiplantae</taxon>
        <taxon>Streptophyta</taxon>
        <taxon>Embryophyta</taxon>
        <taxon>Tracheophyta</taxon>
        <taxon>Spermatophyta</taxon>
        <taxon>Magnoliopsida</taxon>
        <taxon>eudicotyledons</taxon>
        <taxon>Gunneridae</taxon>
        <taxon>Pentapetalae</taxon>
        <taxon>asterids</taxon>
        <taxon>lamiids</taxon>
        <taxon>Solanales</taxon>
        <taxon>Solanaceae</taxon>
        <taxon>Solanoideae</taxon>
        <taxon>Solaneae</taxon>
        <taxon>Solanum</taxon>
    </lineage>
</organism>
<accession>A0AAV9K1M0</accession>
<dbReference type="AlphaFoldDB" id="A0AAV9K1M0"/>
<evidence type="ECO:0000313" key="2">
    <source>
        <dbReference type="EMBL" id="KAK4707183.1"/>
    </source>
</evidence>
<reference evidence="2 3" key="1">
    <citation type="submission" date="2023-10" db="EMBL/GenBank/DDBJ databases">
        <title>Genome-Wide Identification Analysis in wild type Solanum Pinnatisectum Reveals Some Genes Defensing Phytophthora Infestans.</title>
        <authorList>
            <person name="Sun C."/>
        </authorList>
    </citation>
    <scope>NUCLEOTIDE SEQUENCE [LARGE SCALE GENOMIC DNA]</scope>
    <source>
        <strain evidence="2">LQN</strain>
        <tissue evidence="2">Leaf</tissue>
    </source>
</reference>
<evidence type="ECO:0000256" key="1">
    <source>
        <dbReference type="SAM" id="MobiDB-lite"/>
    </source>
</evidence>
<keyword evidence="3" id="KW-1185">Reference proteome</keyword>
<feature type="region of interest" description="Disordered" evidence="1">
    <location>
        <begin position="1"/>
        <end position="73"/>
    </location>
</feature>
<protein>
    <submittedName>
        <fullName evidence="2">Uncharacterized protein</fullName>
    </submittedName>
</protein>
<feature type="compositionally biased region" description="Polar residues" evidence="1">
    <location>
        <begin position="1"/>
        <end position="18"/>
    </location>
</feature>
<dbReference type="Proteomes" id="UP001311915">
    <property type="component" value="Unassembled WGS sequence"/>
</dbReference>
<sequence length="259" mass="29337">MHGDQDTTPQQSQAAQHTNAEERTGVSKEKQHAKEEKATWKVKDKINSKGNTMHQSKEDEVKQPNNNKKEGAGKFVNFAPNSYALKNLLCINLHSSQNEHEKGNSIMQAGVNEVYEQTAKITHNGHNMEPKIPPPIKVSSNFDIYRPNQQRTNQNSPKQNHNKPPVNNSSIRNTNHQIPDPPLIVTQSLSTRSRANQIKNATPMDITSPFITTRQGYPSITFHEEDFMHKMPGRCKYTLVGKFTNAMPKMEVIRKCFIA</sequence>
<proteinExistence type="predicted"/>
<feature type="compositionally biased region" description="Basic and acidic residues" evidence="1">
    <location>
        <begin position="19"/>
        <end position="47"/>
    </location>
</feature>
<feature type="compositionally biased region" description="Basic and acidic residues" evidence="1">
    <location>
        <begin position="55"/>
        <end position="72"/>
    </location>
</feature>
<dbReference type="EMBL" id="JAWPEI010000025">
    <property type="protein sequence ID" value="KAK4707183.1"/>
    <property type="molecule type" value="Genomic_DNA"/>
</dbReference>
<name>A0AAV9K1M0_9SOLN</name>
<feature type="compositionally biased region" description="Polar residues" evidence="1">
    <location>
        <begin position="165"/>
        <end position="177"/>
    </location>
</feature>